<accession>A0A7W9QF89</accession>
<dbReference type="EMBL" id="JACHJL010000021">
    <property type="protein sequence ID" value="MBB5939190.1"/>
    <property type="molecule type" value="Genomic_DNA"/>
</dbReference>
<keyword evidence="3" id="KW-1185">Reference proteome</keyword>
<evidence type="ECO:0000313" key="3">
    <source>
        <dbReference type="Proteomes" id="UP000588098"/>
    </source>
</evidence>
<proteinExistence type="predicted"/>
<protein>
    <recommendedName>
        <fullName evidence="4">Cytochrome C oxidase subunit I</fullName>
    </recommendedName>
</protein>
<sequence length="118" mass="13651">MRNDRETLGADSGIAQLEGYLLLQAEREQARADAEIFASRMAWLSPTEHDTVVRLYAEERLRLTRWTLERIRDRCHQLSTEYETRYAELRRRLLSGCLALLCATLAVNAVLMAVVLER</sequence>
<dbReference type="RefSeq" id="WP_184577830.1">
    <property type="nucleotide sequence ID" value="NZ_JACHJL010000021.1"/>
</dbReference>
<comment type="caution">
    <text evidence="2">The sequence shown here is derived from an EMBL/GenBank/DDBJ whole genome shotgun (WGS) entry which is preliminary data.</text>
</comment>
<evidence type="ECO:0008006" key="4">
    <source>
        <dbReference type="Google" id="ProtNLM"/>
    </source>
</evidence>
<keyword evidence="1" id="KW-1133">Transmembrane helix</keyword>
<reference evidence="2 3" key="1">
    <citation type="submission" date="2020-08" db="EMBL/GenBank/DDBJ databases">
        <title>Genomic Encyclopedia of Type Strains, Phase III (KMG-III): the genomes of soil and plant-associated and newly described type strains.</title>
        <authorList>
            <person name="Whitman W."/>
        </authorList>
    </citation>
    <scope>NUCLEOTIDE SEQUENCE [LARGE SCALE GENOMIC DNA]</scope>
    <source>
        <strain evidence="2 3">CECT 8305</strain>
    </source>
</reference>
<keyword evidence="1" id="KW-0472">Membrane</keyword>
<gene>
    <name evidence="2" type="ORF">FHS42_006282</name>
</gene>
<evidence type="ECO:0000313" key="2">
    <source>
        <dbReference type="EMBL" id="MBB5939190.1"/>
    </source>
</evidence>
<feature type="transmembrane region" description="Helical" evidence="1">
    <location>
        <begin position="93"/>
        <end position="116"/>
    </location>
</feature>
<dbReference type="AlphaFoldDB" id="A0A7W9QF89"/>
<dbReference type="Proteomes" id="UP000588098">
    <property type="component" value="Unassembled WGS sequence"/>
</dbReference>
<keyword evidence="1" id="KW-0812">Transmembrane</keyword>
<organism evidence="2 3">
    <name type="scientific">Streptomyces zagrosensis</name>
    <dbReference type="NCBI Taxonomy" id="1042984"/>
    <lineage>
        <taxon>Bacteria</taxon>
        <taxon>Bacillati</taxon>
        <taxon>Actinomycetota</taxon>
        <taxon>Actinomycetes</taxon>
        <taxon>Kitasatosporales</taxon>
        <taxon>Streptomycetaceae</taxon>
        <taxon>Streptomyces</taxon>
    </lineage>
</organism>
<name>A0A7W9QF89_9ACTN</name>
<evidence type="ECO:0000256" key="1">
    <source>
        <dbReference type="SAM" id="Phobius"/>
    </source>
</evidence>